<proteinExistence type="predicted"/>
<feature type="compositionally biased region" description="Low complexity" evidence="1">
    <location>
        <begin position="84"/>
        <end position="94"/>
    </location>
</feature>
<evidence type="ECO:0000313" key="2">
    <source>
        <dbReference type="EMBL" id="GBM94860.1"/>
    </source>
</evidence>
<accession>A0A4Y2JXR8</accession>
<reference evidence="2 3" key="1">
    <citation type="journal article" date="2019" name="Sci. Rep.">
        <title>Orb-weaving spider Araneus ventricosus genome elucidates the spidroin gene catalogue.</title>
        <authorList>
            <person name="Kono N."/>
            <person name="Nakamura H."/>
            <person name="Ohtoshi R."/>
            <person name="Moran D.A.P."/>
            <person name="Shinohara A."/>
            <person name="Yoshida Y."/>
            <person name="Fujiwara M."/>
            <person name="Mori M."/>
            <person name="Tomita M."/>
            <person name="Arakawa K."/>
        </authorList>
    </citation>
    <scope>NUCLEOTIDE SEQUENCE [LARGE SCALE GENOMIC DNA]</scope>
</reference>
<sequence>MQGPLDSCLLDNPTLEHMKIPTPTTISSKAIYFPRLKNRPERIVLRRMHPEKGRKWREERIPMPQSSQGTVMWKKAIPWRKTLPVSSPLGSLPESEPDKHRATSVCGGYRGSARSKTEEPLSTPDVLRPCCLI</sequence>
<keyword evidence="3" id="KW-1185">Reference proteome</keyword>
<evidence type="ECO:0000313" key="3">
    <source>
        <dbReference type="Proteomes" id="UP000499080"/>
    </source>
</evidence>
<organism evidence="2 3">
    <name type="scientific">Araneus ventricosus</name>
    <name type="common">Orbweaver spider</name>
    <name type="synonym">Epeira ventricosa</name>
    <dbReference type="NCBI Taxonomy" id="182803"/>
    <lineage>
        <taxon>Eukaryota</taxon>
        <taxon>Metazoa</taxon>
        <taxon>Ecdysozoa</taxon>
        <taxon>Arthropoda</taxon>
        <taxon>Chelicerata</taxon>
        <taxon>Arachnida</taxon>
        <taxon>Araneae</taxon>
        <taxon>Araneomorphae</taxon>
        <taxon>Entelegynae</taxon>
        <taxon>Araneoidea</taxon>
        <taxon>Araneidae</taxon>
        <taxon>Araneus</taxon>
    </lineage>
</organism>
<dbReference type="AlphaFoldDB" id="A0A4Y2JXR8"/>
<gene>
    <name evidence="2" type="ORF">AVEN_41583_1</name>
</gene>
<protein>
    <submittedName>
        <fullName evidence="2">Uncharacterized protein</fullName>
    </submittedName>
</protein>
<dbReference type="Proteomes" id="UP000499080">
    <property type="component" value="Unassembled WGS sequence"/>
</dbReference>
<name>A0A4Y2JXR8_ARAVE</name>
<feature type="region of interest" description="Disordered" evidence="1">
    <location>
        <begin position="84"/>
        <end position="124"/>
    </location>
</feature>
<comment type="caution">
    <text evidence="2">The sequence shown here is derived from an EMBL/GenBank/DDBJ whole genome shotgun (WGS) entry which is preliminary data.</text>
</comment>
<evidence type="ECO:0000256" key="1">
    <source>
        <dbReference type="SAM" id="MobiDB-lite"/>
    </source>
</evidence>
<dbReference type="EMBL" id="BGPR01192328">
    <property type="protein sequence ID" value="GBM94860.1"/>
    <property type="molecule type" value="Genomic_DNA"/>
</dbReference>